<dbReference type="AlphaFoldDB" id="A0A256GEX0"/>
<gene>
    <name evidence="1" type="ORF">CEV34_2586</name>
</gene>
<proteinExistence type="predicted"/>
<accession>A0A256GEX0</accession>
<reference evidence="1 2" key="1">
    <citation type="submission" date="2017-07" db="EMBL/GenBank/DDBJ databases">
        <title>Phylogenetic study on the rhizospheric bacterium Ochrobactrum sp. A44.</title>
        <authorList>
            <person name="Krzyzanowska D.M."/>
            <person name="Ossowicki A."/>
            <person name="Rajewska M."/>
            <person name="Maciag T."/>
            <person name="Kaczynski Z."/>
            <person name="Czerwicka M."/>
            <person name="Jafra S."/>
        </authorList>
    </citation>
    <scope>NUCLEOTIDE SEQUENCE [LARGE SCALE GENOMIC DNA]</scope>
    <source>
        <strain evidence="1 2">CCUG 30717</strain>
    </source>
</reference>
<organism evidence="1 2">
    <name type="scientific">Brucella pseudogrignonensis</name>
    <dbReference type="NCBI Taxonomy" id="419475"/>
    <lineage>
        <taxon>Bacteria</taxon>
        <taxon>Pseudomonadati</taxon>
        <taxon>Pseudomonadota</taxon>
        <taxon>Alphaproteobacteria</taxon>
        <taxon>Hyphomicrobiales</taxon>
        <taxon>Brucellaceae</taxon>
        <taxon>Brucella/Ochrobactrum group</taxon>
        <taxon>Brucella</taxon>
    </lineage>
</organism>
<name>A0A256GEX0_9HYPH</name>
<evidence type="ECO:0000313" key="2">
    <source>
        <dbReference type="Proteomes" id="UP000216188"/>
    </source>
</evidence>
<protein>
    <submittedName>
        <fullName evidence="1">Uncharacterized protein</fullName>
    </submittedName>
</protein>
<comment type="caution">
    <text evidence="1">The sequence shown here is derived from an EMBL/GenBank/DDBJ whole genome shotgun (WGS) entry which is preliminary data.</text>
</comment>
<dbReference type="Proteomes" id="UP000216188">
    <property type="component" value="Unassembled WGS sequence"/>
</dbReference>
<dbReference type="EMBL" id="NNRM01000021">
    <property type="protein sequence ID" value="OYR25682.1"/>
    <property type="molecule type" value="Genomic_DNA"/>
</dbReference>
<evidence type="ECO:0000313" key="1">
    <source>
        <dbReference type="EMBL" id="OYR25682.1"/>
    </source>
</evidence>
<sequence>MEKARLPKKWVINMQIFTRFPNFRVKAFSLKNQPNLKKKIL</sequence>
<keyword evidence="2" id="KW-1185">Reference proteome</keyword>